<dbReference type="EMBL" id="KN821381">
    <property type="protein sequence ID" value="KIJ04950.1"/>
    <property type="molecule type" value="Genomic_DNA"/>
</dbReference>
<dbReference type="Proteomes" id="UP000053647">
    <property type="component" value="Unassembled WGS sequence"/>
</dbReference>
<proteinExistence type="predicted"/>
<evidence type="ECO:0000313" key="1">
    <source>
        <dbReference type="EMBL" id="KIJ04950.1"/>
    </source>
</evidence>
<keyword evidence="2" id="KW-1185">Reference proteome</keyword>
<reference evidence="1 2" key="1">
    <citation type="submission" date="2014-06" db="EMBL/GenBank/DDBJ databases">
        <authorList>
            <consortium name="DOE Joint Genome Institute"/>
            <person name="Kuo A."/>
            <person name="Kohler A."/>
            <person name="Nagy L.G."/>
            <person name="Floudas D."/>
            <person name="Copeland A."/>
            <person name="Barry K.W."/>
            <person name="Cichocki N."/>
            <person name="Veneault-Fourrey C."/>
            <person name="LaButti K."/>
            <person name="Lindquist E.A."/>
            <person name="Lipzen A."/>
            <person name="Lundell T."/>
            <person name="Morin E."/>
            <person name="Murat C."/>
            <person name="Sun H."/>
            <person name="Tunlid A."/>
            <person name="Henrissat B."/>
            <person name="Grigoriev I.V."/>
            <person name="Hibbett D.S."/>
            <person name="Martin F."/>
            <person name="Nordberg H.P."/>
            <person name="Cantor M.N."/>
            <person name="Hua S.X."/>
        </authorList>
    </citation>
    <scope>NUCLEOTIDE SEQUENCE [LARGE SCALE GENOMIC DNA]</scope>
    <source>
        <strain evidence="1 2">ATCC 200175</strain>
    </source>
</reference>
<organism evidence="1 2">
    <name type="scientific">Paxillus involutus ATCC 200175</name>
    <dbReference type="NCBI Taxonomy" id="664439"/>
    <lineage>
        <taxon>Eukaryota</taxon>
        <taxon>Fungi</taxon>
        <taxon>Dikarya</taxon>
        <taxon>Basidiomycota</taxon>
        <taxon>Agaricomycotina</taxon>
        <taxon>Agaricomycetes</taxon>
        <taxon>Agaricomycetidae</taxon>
        <taxon>Boletales</taxon>
        <taxon>Paxilineae</taxon>
        <taxon>Paxillaceae</taxon>
        <taxon>Paxillus</taxon>
    </lineage>
</organism>
<name>A0A0C9SSW4_PAXIN</name>
<sequence length="133" mass="14256">MLLETGDLLSSIARFEAAHPALNAKAKAQGRTLIVVTLSFSVRPTAAGVQTLWPAKAARLFGGRDSATYASCHMFGCNEDYYSLPPDFQLEAGVWTNVTTVATGEYASATIIQEGFNLVTHGHQATPNIWGII</sequence>
<dbReference type="AlphaFoldDB" id="A0A0C9SSW4"/>
<gene>
    <name evidence="1" type="ORF">PAXINDRAFT_103961</name>
</gene>
<accession>A0A0C9SSW4</accession>
<reference evidence="2" key="2">
    <citation type="submission" date="2015-01" db="EMBL/GenBank/DDBJ databases">
        <title>Evolutionary Origins and Diversification of the Mycorrhizal Mutualists.</title>
        <authorList>
            <consortium name="DOE Joint Genome Institute"/>
            <consortium name="Mycorrhizal Genomics Consortium"/>
            <person name="Kohler A."/>
            <person name="Kuo A."/>
            <person name="Nagy L.G."/>
            <person name="Floudas D."/>
            <person name="Copeland A."/>
            <person name="Barry K.W."/>
            <person name="Cichocki N."/>
            <person name="Veneault-Fourrey C."/>
            <person name="LaButti K."/>
            <person name="Lindquist E.A."/>
            <person name="Lipzen A."/>
            <person name="Lundell T."/>
            <person name="Morin E."/>
            <person name="Murat C."/>
            <person name="Riley R."/>
            <person name="Ohm R."/>
            <person name="Sun H."/>
            <person name="Tunlid A."/>
            <person name="Henrissat B."/>
            <person name="Grigoriev I.V."/>
            <person name="Hibbett D.S."/>
            <person name="Martin F."/>
        </authorList>
    </citation>
    <scope>NUCLEOTIDE SEQUENCE [LARGE SCALE GENOMIC DNA]</scope>
    <source>
        <strain evidence="2">ATCC 200175</strain>
    </source>
</reference>
<evidence type="ECO:0000313" key="2">
    <source>
        <dbReference type="Proteomes" id="UP000053647"/>
    </source>
</evidence>
<protein>
    <submittedName>
        <fullName evidence="1">Uncharacterized protein</fullName>
    </submittedName>
</protein>
<dbReference type="HOGENOM" id="CLU_1907322_0_0_1"/>